<name>A0A815NL71_9BILA</name>
<gene>
    <name evidence="3" type="ORF">GPM918_LOCUS34161</name>
    <name evidence="4" type="ORF">SRO942_LOCUS34853</name>
</gene>
<feature type="domain" description="Apple" evidence="2">
    <location>
        <begin position="141"/>
        <end position="218"/>
    </location>
</feature>
<feature type="chain" id="PRO_5035606400" description="Apple domain-containing protein" evidence="1">
    <location>
        <begin position="23"/>
        <end position="223"/>
    </location>
</feature>
<feature type="signal peptide" evidence="1">
    <location>
        <begin position="1"/>
        <end position="22"/>
    </location>
</feature>
<dbReference type="AlphaFoldDB" id="A0A815NL71"/>
<comment type="caution">
    <text evidence="3">The sequence shown here is derived from an EMBL/GenBank/DDBJ whole genome shotgun (WGS) entry which is preliminary data.</text>
</comment>
<dbReference type="EMBL" id="CAJOBC010084169">
    <property type="protein sequence ID" value="CAF4312727.1"/>
    <property type="molecule type" value="Genomic_DNA"/>
</dbReference>
<dbReference type="Proteomes" id="UP000663829">
    <property type="component" value="Unassembled WGS sequence"/>
</dbReference>
<dbReference type="Gene3D" id="3.50.4.10">
    <property type="entry name" value="Hepatocyte Growth Factor"/>
    <property type="match status" value="1"/>
</dbReference>
<dbReference type="PROSITE" id="PS50948">
    <property type="entry name" value="PAN"/>
    <property type="match status" value="1"/>
</dbReference>
<organism evidence="3 5">
    <name type="scientific">Didymodactylos carnosus</name>
    <dbReference type="NCBI Taxonomy" id="1234261"/>
    <lineage>
        <taxon>Eukaryota</taxon>
        <taxon>Metazoa</taxon>
        <taxon>Spiralia</taxon>
        <taxon>Gnathifera</taxon>
        <taxon>Rotifera</taxon>
        <taxon>Eurotatoria</taxon>
        <taxon>Bdelloidea</taxon>
        <taxon>Philodinida</taxon>
        <taxon>Philodinidae</taxon>
        <taxon>Didymodactylos</taxon>
    </lineage>
</organism>
<sequence length="223" mass="24445">MLAVCVLSFIILLIHLISTVNAVQLIRTSFASIITNLTTVQPSSDANCTNCICQCLEYPDLCYGINCFPSNQSCQLIYEQSTVLTVSYSSANFVYKITDSRSTDITKLLTATQESVLIPLNQFGTALPTNDTSNSTIRLECLFYSNYDIPGNDIGSSVPNVTLDECCQQCLDMDNYCKAFAWGPQDNEPTCFLKYAYGTNVVSSTIRTMGILTSVTETTISPS</sequence>
<proteinExistence type="predicted"/>
<keyword evidence="1" id="KW-0732">Signal</keyword>
<keyword evidence="5" id="KW-1185">Reference proteome</keyword>
<dbReference type="Proteomes" id="UP000681722">
    <property type="component" value="Unassembled WGS sequence"/>
</dbReference>
<protein>
    <recommendedName>
        <fullName evidence="2">Apple domain-containing protein</fullName>
    </recommendedName>
</protein>
<evidence type="ECO:0000313" key="3">
    <source>
        <dbReference type="EMBL" id="CAF1435309.1"/>
    </source>
</evidence>
<evidence type="ECO:0000313" key="4">
    <source>
        <dbReference type="EMBL" id="CAF4312727.1"/>
    </source>
</evidence>
<dbReference type="InterPro" id="IPR003609">
    <property type="entry name" value="Pan_app"/>
</dbReference>
<evidence type="ECO:0000259" key="2">
    <source>
        <dbReference type="PROSITE" id="PS50948"/>
    </source>
</evidence>
<accession>A0A815NL71</accession>
<reference evidence="3" key="1">
    <citation type="submission" date="2021-02" db="EMBL/GenBank/DDBJ databases">
        <authorList>
            <person name="Nowell W R."/>
        </authorList>
    </citation>
    <scope>NUCLEOTIDE SEQUENCE</scope>
</reference>
<dbReference type="EMBL" id="CAJNOQ010018732">
    <property type="protein sequence ID" value="CAF1435309.1"/>
    <property type="molecule type" value="Genomic_DNA"/>
</dbReference>
<dbReference type="Pfam" id="PF14295">
    <property type="entry name" value="PAN_4"/>
    <property type="match status" value="1"/>
</dbReference>
<evidence type="ECO:0000256" key="1">
    <source>
        <dbReference type="SAM" id="SignalP"/>
    </source>
</evidence>
<evidence type="ECO:0000313" key="5">
    <source>
        <dbReference type="Proteomes" id="UP000663829"/>
    </source>
</evidence>